<feature type="region of interest" description="Disordered" evidence="1">
    <location>
        <begin position="175"/>
        <end position="209"/>
    </location>
</feature>
<feature type="compositionally biased region" description="Basic and acidic residues" evidence="1">
    <location>
        <begin position="175"/>
        <end position="190"/>
    </location>
</feature>
<gene>
    <name evidence="2" type="ORF">R3P38DRAFT_2791277</name>
</gene>
<name>A0AAW0AH65_9AGAR</name>
<proteinExistence type="predicted"/>
<evidence type="ECO:0000313" key="3">
    <source>
        <dbReference type="Proteomes" id="UP001362999"/>
    </source>
</evidence>
<dbReference type="EMBL" id="JAWWNJ010000067">
    <property type="protein sequence ID" value="KAK7008405.1"/>
    <property type="molecule type" value="Genomic_DNA"/>
</dbReference>
<sequence>MQPSSRCKRDATKIADVANLEMQANKVAAKDYIAHKLVDWRWISFFGRNGVTTLPAKVIPNVWHVDPRSALNDCEEKQEKEPLFRNLKSCESRVESGLASRNGVGGYSISEKILYWSSWGTQSYRGAEDCDVKASELTEIHGMVQYKYCWERCPDNYLAALKWPVGRVRERKLNRIEDERKTQREPKESEETQGSAETSPELGEGRARI</sequence>
<organism evidence="2 3">
    <name type="scientific">Favolaschia claudopus</name>
    <dbReference type="NCBI Taxonomy" id="2862362"/>
    <lineage>
        <taxon>Eukaryota</taxon>
        <taxon>Fungi</taxon>
        <taxon>Dikarya</taxon>
        <taxon>Basidiomycota</taxon>
        <taxon>Agaricomycotina</taxon>
        <taxon>Agaricomycetes</taxon>
        <taxon>Agaricomycetidae</taxon>
        <taxon>Agaricales</taxon>
        <taxon>Marasmiineae</taxon>
        <taxon>Mycenaceae</taxon>
        <taxon>Favolaschia</taxon>
    </lineage>
</organism>
<comment type="caution">
    <text evidence="2">The sequence shown here is derived from an EMBL/GenBank/DDBJ whole genome shotgun (WGS) entry which is preliminary data.</text>
</comment>
<evidence type="ECO:0000313" key="2">
    <source>
        <dbReference type="EMBL" id="KAK7008405.1"/>
    </source>
</evidence>
<evidence type="ECO:0000256" key="1">
    <source>
        <dbReference type="SAM" id="MobiDB-lite"/>
    </source>
</evidence>
<keyword evidence="3" id="KW-1185">Reference proteome</keyword>
<dbReference type="Proteomes" id="UP001362999">
    <property type="component" value="Unassembled WGS sequence"/>
</dbReference>
<dbReference type="AlphaFoldDB" id="A0AAW0AH65"/>
<reference evidence="2 3" key="1">
    <citation type="journal article" date="2024" name="J Genomics">
        <title>Draft genome sequencing and assembly of Favolaschia claudopus CIRM-BRFM 2984 isolated from oak limbs.</title>
        <authorList>
            <person name="Navarro D."/>
            <person name="Drula E."/>
            <person name="Chaduli D."/>
            <person name="Cazenave R."/>
            <person name="Ahrendt S."/>
            <person name="Wang J."/>
            <person name="Lipzen A."/>
            <person name="Daum C."/>
            <person name="Barry K."/>
            <person name="Grigoriev I.V."/>
            <person name="Favel A."/>
            <person name="Rosso M.N."/>
            <person name="Martin F."/>
        </authorList>
    </citation>
    <scope>NUCLEOTIDE SEQUENCE [LARGE SCALE GENOMIC DNA]</scope>
    <source>
        <strain evidence="2 3">CIRM-BRFM 2984</strain>
    </source>
</reference>
<protein>
    <submittedName>
        <fullName evidence="2">Uncharacterized protein</fullName>
    </submittedName>
</protein>
<accession>A0AAW0AH65</accession>